<reference evidence="2 3" key="2">
    <citation type="submission" date="2018-11" db="EMBL/GenBank/DDBJ databases">
        <authorList>
            <consortium name="Pathogen Informatics"/>
        </authorList>
    </citation>
    <scope>NUCLEOTIDE SEQUENCE [LARGE SCALE GENOMIC DNA]</scope>
</reference>
<dbReference type="InterPro" id="IPR036273">
    <property type="entry name" value="CRAL/TRIO_N_dom_sf"/>
</dbReference>
<dbReference type="PANTHER" id="PTHR47159">
    <property type="entry name" value="PROTEIN CBG07705-RELATED"/>
    <property type="match status" value="1"/>
</dbReference>
<reference evidence="4" key="1">
    <citation type="submission" date="2017-02" db="UniProtKB">
        <authorList>
            <consortium name="WormBaseParasite"/>
        </authorList>
    </citation>
    <scope>IDENTIFICATION</scope>
</reference>
<dbReference type="PROSITE" id="PS50191">
    <property type="entry name" value="CRAL_TRIO"/>
    <property type="match status" value="1"/>
</dbReference>
<dbReference type="SMART" id="SM00516">
    <property type="entry name" value="SEC14"/>
    <property type="match status" value="1"/>
</dbReference>
<dbReference type="Gene3D" id="3.40.525.10">
    <property type="entry name" value="CRAL-TRIO lipid binding domain"/>
    <property type="match status" value="1"/>
</dbReference>
<dbReference type="EMBL" id="UYRR01033678">
    <property type="protein sequence ID" value="VDK59344.1"/>
    <property type="molecule type" value="Genomic_DNA"/>
</dbReference>
<dbReference type="AlphaFoldDB" id="A0A0M3K9J8"/>
<dbReference type="OrthoDB" id="1434354at2759"/>
<name>A0A0M3K9J8_ANISI</name>
<evidence type="ECO:0000259" key="1">
    <source>
        <dbReference type="PROSITE" id="PS50191"/>
    </source>
</evidence>
<dbReference type="WBParaSite" id="ASIM_0001764201-mRNA-1">
    <property type="protein sequence ID" value="ASIM_0001764201-mRNA-1"/>
    <property type="gene ID" value="ASIM_0001764201"/>
</dbReference>
<dbReference type="InterPro" id="IPR053302">
    <property type="entry name" value="CRAL-TRIO_domain"/>
</dbReference>
<dbReference type="SUPFAM" id="SSF46938">
    <property type="entry name" value="CRAL/TRIO N-terminal domain"/>
    <property type="match status" value="1"/>
</dbReference>
<dbReference type="InterPro" id="IPR036865">
    <property type="entry name" value="CRAL-TRIO_dom_sf"/>
</dbReference>
<sequence length="284" mass="33369">MARQENDETNKQISKCVTFQRQSVFQAKDFLRPSYDTDYNLLRWAQGYNFNLDEALSYLIRHLKFREFYDLDNIDKLRDDKILKQYFPLGLVGKTGKDNHLLVVECAGRIDLYGILHSVQLNVFLSQRFKFQENMLKEINKMESIHKTQCSVIYILDLEGLKLDSTLLTTVTGMLPIQFFIFCMLGPYRILWTLVYTNYPEWVDRMIIVNSPTFISVLWKAISPLIPERTRNKVRIVSTQEDSINELKKCCDMKYVPKHWGGELIDNNGDPMCRDRLIIPTDTI</sequence>
<dbReference type="SUPFAM" id="SSF52087">
    <property type="entry name" value="CRAL/TRIO domain"/>
    <property type="match status" value="1"/>
</dbReference>
<proteinExistence type="predicted"/>
<evidence type="ECO:0000313" key="4">
    <source>
        <dbReference type="WBParaSite" id="ASIM_0001764201-mRNA-1"/>
    </source>
</evidence>
<dbReference type="Proteomes" id="UP000267096">
    <property type="component" value="Unassembled WGS sequence"/>
</dbReference>
<evidence type="ECO:0000313" key="2">
    <source>
        <dbReference type="EMBL" id="VDK59344.1"/>
    </source>
</evidence>
<accession>A0A0M3K9J8</accession>
<organism evidence="4">
    <name type="scientific">Anisakis simplex</name>
    <name type="common">Herring worm</name>
    <dbReference type="NCBI Taxonomy" id="6269"/>
    <lineage>
        <taxon>Eukaryota</taxon>
        <taxon>Metazoa</taxon>
        <taxon>Ecdysozoa</taxon>
        <taxon>Nematoda</taxon>
        <taxon>Chromadorea</taxon>
        <taxon>Rhabditida</taxon>
        <taxon>Spirurina</taxon>
        <taxon>Ascaridomorpha</taxon>
        <taxon>Ascaridoidea</taxon>
        <taxon>Anisakidae</taxon>
        <taxon>Anisakis</taxon>
        <taxon>Anisakis simplex complex</taxon>
    </lineage>
</organism>
<dbReference type="CDD" id="cd00170">
    <property type="entry name" value="SEC14"/>
    <property type="match status" value="1"/>
</dbReference>
<dbReference type="Pfam" id="PF00650">
    <property type="entry name" value="CRAL_TRIO"/>
    <property type="match status" value="1"/>
</dbReference>
<protein>
    <submittedName>
        <fullName evidence="4">CRAL-TRIO domain-containing protein</fullName>
    </submittedName>
</protein>
<dbReference type="InterPro" id="IPR001251">
    <property type="entry name" value="CRAL-TRIO_dom"/>
</dbReference>
<evidence type="ECO:0000313" key="3">
    <source>
        <dbReference type="Proteomes" id="UP000267096"/>
    </source>
</evidence>
<feature type="domain" description="CRAL-TRIO" evidence="1">
    <location>
        <begin position="79"/>
        <end position="268"/>
    </location>
</feature>
<dbReference type="PANTHER" id="PTHR47159:SF4">
    <property type="entry name" value="CRAL-TRIO DOMAIN-CONTAINING PROTEIN"/>
    <property type="match status" value="1"/>
</dbReference>
<keyword evidence="3" id="KW-1185">Reference proteome</keyword>
<gene>
    <name evidence="2" type="ORF">ASIM_LOCUS17046</name>
</gene>